<dbReference type="InterPro" id="IPR006501">
    <property type="entry name" value="Pectinesterase_inhib_dom"/>
</dbReference>
<dbReference type="FunFam" id="2.160.20.10:FF:000001">
    <property type="entry name" value="Pectinesterase"/>
    <property type="match status" value="1"/>
</dbReference>
<comment type="similarity">
    <text evidence="2">In the N-terminal section; belongs to the PMEI family.</text>
</comment>
<dbReference type="Pfam" id="PF04043">
    <property type="entry name" value="PMEI"/>
    <property type="match status" value="1"/>
</dbReference>
<comment type="similarity">
    <text evidence="3">In the C-terminal section; belongs to the pectinesterase family.</text>
</comment>
<evidence type="ECO:0000256" key="6">
    <source>
        <dbReference type="PROSITE-ProRule" id="PRU10040"/>
    </source>
</evidence>
<dbReference type="RefSeq" id="XP_031373741.1">
    <property type="nucleotide sequence ID" value="XM_031517881.1"/>
</dbReference>
<dbReference type="InterPro" id="IPR033131">
    <property type="entry name" value="Pectinesterase_Asp_AS"/>
</dbReference>
<reference evidence="13" key="4">
    <citation type="submission" date="2025-04" db="UniProtKB">
        <authorList>
            <consortium name="RefSeq"/>
        </authorList>
    </citation>
    <scope>IDENTIFICATION</scope>
    <source>
        <tissue evidence="13">Leaf</tissue>
    </source>
</reference>
<keyword evidence="4 7" id="KW-0378">Hydrolase</keyword>
<gene>
    <name evidence="13" type="primary">LOC116188487</name>
    <name evidence="10" type="ORF">CDL15_Pgr009322</name>
</gene>
<evidence type="ECO:0000256" key="5">
    <source>
        <dbReference type="ARBA" id="ARBA00023085"/>
    </source>
</evidence>
<evidence type="ECO:0000259" key="9">
    <source>
        <dbReference type="SMART" id="SM00856"/>
    </source>
</evidence>
<proteinExistence type="inferred from homology"/>
<dbReference type="Gene3D" id="1.20.140.40">
    <property type="entry name" value="Invertase/pectin methylesterase inhibitor family protein"/>
    <property type="match status" value="1"/>
</dbReference>
<dbReference type="Proteomes" id="UP000197138">
    <property type="component" value="Unassembled WGS sequence"/>
</dbReference>
<dbReference type="SUPFAM" id="SSF101148">
    <property type="entry name" value="Plant invertase/pectin methylesterase inhibitor"/>
    <property type="match status" value="1"/>
</dbReference>
<feature type="chain" id="PRO_5044514718" description="Pectinesterase" evidence="7">
    <location>
        <begin position="25"/>
        <end position="555"/>
    </location>
</feature>
<dbReference type="UniPathway" id="UPA00545">
    <property type="reaction ID" value="UER00823"/>
</dbReference>
<dbReference type="EMBL" id="MTKT01001802">
    <property type="protein sequence ID" value="OWM84075.1"/>
    <property type="molecule type" value="Genomic_DNA"/>
</dbReference>
<evidence type="ECO:0000313" key="10">
    <source>
        <dbReference type="EMBL" id="OWM84075.1"/>
    </source>
</evidence>
<dbReference type="Proteomes" id="UP000515151">
    <property type="component" value="Chromosome 8"/>
</dbReference>
<accession>A0A218XFS1</accession>
<name>A0A218XFS1_PUNGR</name>
<comment type="catalytic activity">
    <reaction evidence="7">
        <text>[(1-&gt;4)-alpha-D-galacturonosyl methyl ester](n) + n H2O = [(1-&gt;4)-alpha-D-galacturonosyl](n) + n methanol + n H(+)</text>
        <dbReference type="Rhea" id="RHEA:22380"/>
        <dbReference type="Rhea" id="RHEA-COMP:14570"/>
        <dbReference type="Rhea" id="RHEA-COMP:14573"/>
        <dbReference type="ChEBI" id="CHEBI:15377"/>
        <dbReference type="ChEBI" id="CHEBI:15378"/>
        <dbReference type="ChEBI" id="CHEBI:17790"/>
        <dbReference type="ChEBI" id="CHEBI:140522"/>
        <dbReference type="ChEBI" id="CHEBI:140523"/>
        <dbReference type="EC" id="3.1.1.11"/>
    </reaction>
</comment>
<evidence type="ECO:0000313" key="12">
    <source>
        <dbReference type="Proteomes" id="UP000515151"/>
    </source>
</evidence>
<sequence>MANIPNNINPKIIALIFLSSLLLATPIDLVASSSSSSALQPNSKKLGDLLQSQCLTVPAPEFVNLIQSTIDVVREVMGTVSQFGSVFGDFRLSNAISDCLDLLDFSTDELSWAASATQNPKSKHNSTGDLASDLQTWLSAALANQDTCIDGFEGTSSIVKGIVTSSLGEITSLVRNLLIKVRPAQNPKSGSSGAKGSGNGTGSGGRGGGHGGRKLRGQGNQFPSWVRPEDRKLLQVNGVAADVVVAQDGTGNFTKVQDAVMAAPDYITRRFVIYIKKGVYKENVEIKKKKWNIMMVGEGMDVTVISGNRSFIDGWTTFRSATFAVSGRGFVARDMTFENTAGPEKHQAVALRSDSDLSVYFRCSMRGYQDTLYTHTLRQFYRDCQISGTIDFIFGDGAVVFQSCVIRVKKGLPSQKNTVTAQGRKDPNQSTGFSFQFCNVTADTDLLPFVNTTMTYLGRPWKTYSRTVFMQSYLSNVLRPEGWLEWNGNFALDTLFYGEYLNYGPGSGLTGRVKWPGFHVLNDSTQVVNFTVAQFIEGNSWLPSTGVKYVAGLTV</sequence>
<organism evidence="10 11">
    <name type="scientific">Punica granatum</name>
    <name type="common">Pomegranate</name>
    <dbReference type="NCBI Taxonomy" id="22663"/>
    <lineage>
        <taxon>Eukaryota</taxon>
        <taxon>Viridiplantae</taxon>
        <taxon>Streptophyta</taxon>
        <taxon>Embryophyta</taxon>
        <taxon>Tracheophyta</taxon>
        <taxon>Spermatophyta</taxon>
        <taxon>Magnoliopsida</taxon>
        <taxon>eudicotyledons</taxon>
        <taxon>Gunneridae</taxon>
        <taxon>Pentapetalae</taxon>
        <taxon>rosids</taxon>
        <taxon>malvids</taxon>
        <taxon>Myrtales</taxon>
        <taxon>Lythraceae</taxon>
        <taxon>Punica</taxon>
    </lineage>
</organism>
<evidence type="ECO:0000256" key="7">
    <source>
        <dbReference type="RuleBase" id="RU000589"/>
    </source>
</evidence>
<comment type="pathway">
    <text evidence="1 7">Glycan metabolism; pectin degradation; 2-dehydro-3-deoxy-D-gluconate from pectin: step 1/5.</text>
</comment>
<reference evidence="12" key="3">
    <citation type="journal article" date="2020" name="Plant Biotechnol. J.">
        <title>The pomegranate (Punica granatum L.) draft genome dissects genetic divergence between soft- and hard-seeded cultivars.</title>
        <authorList>
            <person name="Luo X."/>
            <person name="Li H."/>
            <person name="Wu Z."/>
            <person name="Yao W."/>
            <person name="Zhao P."/>
            <person name="Cao D."/>
            <person name="Yu H."/>
            <person name="Li K."/>
            <person name="Poudel K."/>
            <person name="Zhao D."/>
            <person name="Zhang F."/>
            <person name="Xia X."/>
            <person name="Chen L."/>
            <person name="Wang Q."/>
            <person name="Jing D."/>
            <person name="Cao S."/>
        </authorList>
    </citation>
    <scope>NUCLEOTIDE SEQUENCE [LARGE SCALE GENOMIC DNA]</scope>
</reference>
<dbReference type="InterPro" id="IPR000070">
    <property type="entry name" value="Pectinesterase_cat"/>
</dbReference>
<dbReference type="GO" id="GO:0045490">
    <property type="term" value="P:pectin catabolic process"/>
    <property type="evidence" value="ECO:0007669"/>
    <property type="project" value="UniProtKB-UniRule"/>
</dbReference>
<keyword evidence="5 7" id="KW-0063">Aspartyl esterase</keyword>
<reference evidence="10" key="2">
    <citation type="submission" date="2017-06" db="EMBL/GenBank/DDBJ databases">
        <title>The pomegranate genome and the genomics of punicalagin biosynthesis.</title>
        <authorList>
            <person name="Xu C."/>
        </authorList>
    </citation>
    <scope>NUCLEOTIDE SEQUENCE [LARGE SCALE GENOMIC DNA]</scope>
    <source>
        <tissue evidence="10">Fresh leaf</tissue>
    </source>
</reference>
<evidence type="ECO:0000256" key="4">
    <source>
        <dbReference type="ARBA" id="ARBA00022801"/>
    </source>
</evidence>
<dbReference type="GeneID" id="116188487"/>
<evidence type="ECO:0000256" key="2">
    <source>
        <dbReference type="ARBA" id="ARBA00006027"/>
    </source>
</evidence>
<dbReference type="SUPFAM" id="SSF51126">
    <property type="entry name" value="Pectin lyase-like"/>
    <property type="match status" value="1"/>
</dbReference>
<evidence type="ECO:0000256" key="3">
    <source>
        <dbReference type="ARBA" id="ARBA00007786"/>
    </source>
</evidence>
<evidence type="ECO:0000256" key="8">
    <source>
        <dbReference type="SAM" id="MobiDB-lite"/>
    </source>
</evidence>
<dbReference type="Gene3D" id="2.160.20.10">
    <property type="entry name" value="Single-stranded right-handed beta-helix, Pectin lyase-like"/>
    <property type="match status" value="1"/>
</dbReference>
<dbReference type="InterPro" id="IPR035513">
    <property type="entry name" value="Invertase/methylesterase_inhib"/>
</dbReference>
<feature type="region of interest" description="Disordered" evidence="8">
    <location>
        <begin position="184"/>
        <end position="223"/>
    </location>
</feature>
<dbReference type="InterPro" id="IPR012334">
    <property type="entry name" value="Pectin_lyas_fold"/>
</dbReference>
<evidence type="ECO:0000313" key="11">
    <source>
        <dbReference type="Proteomes" id="UP000197138"/>
    </source>
</evidence>
<dbReference type="CDD" id="cd15799">
    <property type="entry name" value="PMEI-like_4"/>
    <property type="match status" value="1"/>
</dbReference>
<keyword evidence="7" id="KW-0732">Signal</keyword>
<dbReference type="GO" id="GO:0004857">
    <property type="term" value="F:enzyme inhibitor activity"/>
    <property type="evidence" value="ECO:0007669"/>
    <property type="project" value="InterPro"/>
</dbReference>
<feature type="signal peptide" evidence="7">
    <location>
        <begin position="1"/>
        <end position="24"/>
    </location>
</feature>
<dbReference type="EC" id="3.1.1.11" evidence="7"/>
<dbReference type="SMART" id="SM00856">
    <property type="entry name" value="PMEI"/>
    <property type="match status" value="1"/>
</dbReference>
<reference evidence="11" key="1">
    <citation type="journal article" date="2017" name="Plant J.">
        <title>The pomegranate (Punica granatum L.) genome and the genomics of punicalagin biosynthesis.</title>
        <authorList>
            <person name="Qin G."/>
            <person name="Xu C."/>
            <person name="Ming R."/>
            <person name="Tang H."/>
            <person name="Guyot R."/>
            <person name="Kramer E.M."/>
            <person name="Hu Y."/>
            <person name="Yi X."/>
            <person name="Qi Y."/>
            <person name="Xu X."/>
            <person name="Gao Z."/>
            <person name="Pan H."/>
            <person name="Jian J."/>
            <person name="Tian Y."/>
            <person name="Yue Z."/>
            <person name="Xu Y."/>
        </authorList>
    </citation>
    <scope>NUCLEOTIDE SEQUENCE [LARGE SCALE GENOMIC DNA]</scope>
    <source>
        <strain evidence="11">cv. Dabenzi</strain>
    </source>
</reference>
<dbReference type="PANTHER" id="PTHR31707">
    <property type="entry name" value="PECTINESTERASE"/>
    <property type="match status" value="1"/>
</dbReference>
<protein>
    <recommendedName>
        <fullName evidence="7">Pectinesterase</fullName>
        <ecNumber evidence="7">3.1.1.11</ecNumber>
    </recommendedName>
</protein>
<feature type="domain" description="Pectinesterase inhibitor" evidence="9">
    <location>
        <begin position="45"/>
        <end position="180"/>
    </location>
</feature>
<dbReference type="GO" id="GO:0042545">
    <property type="term" value="P:cell wall modification"/>
    <property type="evidence" value="ECO:0007669"/>
    <property type="project" value="UniProtKB-UniRule"/>
</dbReference>
<evidence type="ECO:0000256" key="1">
    <source>
        <dbReference type="ARBA" id="ARBA00005184"/>
    </source>
</evidence>
<feature type="compositionally biased region" description="Gly residues" evidence="8">
    <location>
        <begin position="193"/>
        <end position="210"/>
    </location>
</feature>
<dbReference type="GO" id="GO:0030599">
    <property type="term" value="F:pectinesterase activity"/>
    <property type="evidence" value="ECO:0007669"/>
    <property type="project" value="UniProtKB-UniRule"/>
</dbReference>
<dbReference type="InterPro" id="IPR011050">
    <property type="entry name" value="Pectin_lyase_fold/virulence"/>
</dbReference>
<evidence type="ECO:0000313" key="13">
    <source>
        <dbReference type="RefSeq" id="XP_031373741.1"/>
    </source>
</evidence>
<dbReference type="OrthoDB" id="2019149at2759"/>
<feature type="active site" evidence="6">
    <location>
        <position position="391"/>
    </location>
</feature>
<keyword evidence="12" id="KW-1185">Reference proteome</keyword>
<dbReference type="PROSITE" id="PS00503">
    <property type="entry name" value="PECTINESTERASE_2"/>
    <property type="match status" value="1"/>
</dbReference>
<dbReference type="AlphaFoldDB" id="A0A218XFS1"/>
<dbReference type="Pfam" id="PF01095">
    <property type="entry name" value="Pectinesterase"/>
    <property type="match status" value="1"/>
</dbReference>